<sequence length="245" mass="24247">QLEAASAAAAAAAGSGGVRASSAATAPSSLLPISSAALESASSVSGRLPVSTAALEAVGAATVPSFVPQAPASAMPSTPPPHYPHQQQQQPGYQNGNTGRQGASQDQQQQQPQWHQDAAAQPLSMSVPPPTLPSSPLPTTAFHQSVPTTQPTTAAHITPAATAYVMPVMPMQAAGPPPPFHAGDLAAGYGALYGTPSSLPPTPRSDSFQPAPREASISGAPATTASAATSGSLLRAPSLDTSVAA</sequence>
<keyword evidence="3" id="KW-1185">Reference proteome</keyword>
<dbReference type="AlphaFoldDB" id="A0AAD3HIX6"/>
<feature type="compositionally biased region" description="Pro residues" evidence="1">
    <location>
        <begin position="127"/>
        <end position="136"/>
    </location>
</feature>
<feature type="compositionally biased region" description="Low complexity" evidence="1">
    <location>
        <begin position="84"/>
        <end position="126"/>
    </location>
</feature>
<comment type="caution">
    <text evidence="2">The sequence shown here is derived from an EMBL/GenBank/DDBJ whole genome shotgun (WGS) entry which is preliminary data.</text>
</comment>
<feature type="region of interest" description="Disordered" evidence="1">
    <location>
        <begin position="196"/>
        <end position="245"/>
    </location>
</feature>
<feature type="region of interest" description="Disordered" evidence="1">
    <location>
        <begin position="69"/>
        <end position="144"/>
    </location>
</feature>
<gene>
    <name evidence="2" type="ORF">Agub_g3294</name>
</gene>
<organism evidence="2 3">
    <name type="scientific">Astrephomene gubernaculifera</name>
    <dbReference type="NCBI Taxonomy" id="47775"/>
    <lineage>
        <taxon>Eukaryota</taxon>
        <taxon>Viridiplantae</taxon>
        <taxon>Chlorophyta</taxon>
        <taxon>core chlorophytes</taxon>
        <taxon>Chlorophyceae</taxon>
        <taxon>CS clade</taxon>
        <taxon>Chlamydomonadales</taxon>
        <taxon>Astrephomenaceae</taxon>
        <taxon>Astrephomene</taxon>
    </lineage>
</organism>
<dbReference type="Proteomes" id="UP001054857">
    <property type="component" value="Unassembled WGS sequence"/>
</dbReference>
<feature type="non-terminal residue" evidence="2">
    <location>
        <position position="1"/>
    </location>
</feature>
<evidence type="ECO:0000256" key="1">
    <source>
        <dbReference type="SAM" id="MobiDB-lite"/>
    </source>
</evidence>
<evidence type="ECO:0000313" key="2">
    <source>
        <dbReference type="EMBL" id="GFR42502.1"/>
    </source>
</evidence>
<protein>
    <submittedName>
        <fullName evidence="2">Uncharacterized protein</fullName>
    </submittedName>
</protein>
<feature type="non-terminal residue" evidence="2">
    <location>
        <position position="245"/>
    </location>
</feature>
<feature type="region of interest" description="Disordered" evidence="1">
    <location>
        <begin position="1"/>
        <end position="25"/>
    </location>
</feature>
<reference evidence="2 3" key="1">
    <citation type="journal article" date="2021" name="Sci. Rep.">
        <title>Genome sequencing of the multicellular alga Astrephomene provides insights into convergent evolution of germ-soma differentiation.</title>
        <authorList>
            <person name="Yamashita S."/>
            <person name="Yamamoto K."/>
            <person name="Matsuzaki R."/>
            <person name="Suzuki S."/>
            <person name="Yamaguchi H."/>
            <person name="Hirooka S."/>
            <person name="Minakuchi Y."/>
            <person name="Miyagishima S."/>
            <person name="Kawachi M."/>
            <person name="Toyoda A."/>
            <person name="Nozaki H."/>
        </authorList>
    </citation>
    <scope>NUCLEOTIDE SEQUENCE [LARGE SCALE GENOMIC DNA]</scope>
    <source>
        <strain evidence="2 3">NIES-4017</strain>
    </source>
</reference>
<feature type="compositionally biased region" description="Low complexity" evidence="1">
    <location>
        <begin position="215"/>
        <end position="232"/>
    </location>
</feature>
<dbReference type="EMBL" id="BMAR01000003">
    <property type="protein sequence ID" value="GFR42502.1"/>
    <property type="molecule type" value="Genomic_DNA"/>
</dbReference>
<evidence type="ECO:0000313" key="3">
    <source>
        <dbReference type="Proteomes" id="UP001054857"/>
    </source>
</evidence>
<name>A0AAD3HIX6_9CHLO</name>
<proteinExistence type="predicted"/>
<accession>A0AAD3HIX6</accession>